<keyword evidence="2" id="KW-0472">Membrane</keyword>
<evidence type="ECO:0000313" key="4">
    <source>
        <dbReference type="Proteomes" id="UP000198618"/>
    </source>
</evidence>
<proteinExistence type="predicted"/>
<dbReference type="AlphaFoldDB" id="A0A1I0BPR3"/>
<evidence type="ECO:0000256" key="1">
    <source>
        <dbReference type="SAM" id="MobiDB-lite"/>
    </source>
</evidence>
<evidence type="ECO:0000256" key="2">
    <source>
        <dbReference type="SAM" id="Phobius"/>
    </source>
</evidence>
<dbReference type="InterPro" id="IPR022121">
    <property type="entry name" value="Peptidase_M73_camelysin"/>
</dbReference>
<dbReference type="RefSeq" id="WP_244513417.1">
    <property type="nucleotide sequence ID" value="NZ_FOHE01000005.1"/>
</dbReference>
<organism evidence="3 4">
    <name type="scientific">Oceanobacillus limi</name>
    <dbReference type="NCBI Taxonomy" id="930131"/>
    <lineage>
        <taxon>Bacteria</taxon>
        <taxon>Bacillati</taxon>
        <taxon>Bacillota</taxon>
        <taxon>Bacilli</taxon>
        <taxon>Bacillales</taxon>
        <taxon>Bacillaceae</taxon>
        <taxon>Oceanobacillus</taxon>
    </lineage>
</organism>
<feature type="region of interest" description="Disordered" evidence="1">
    <location>
        <begin position="156"/>
        <end position="180"/>
    </location>
</feature>
<evidence type="ECO:0000313" key="3">
    <source>
        <dbReference type="EMBL" id="SET09029.1"/>
    </source>
</evidence>
<name>A0A1I0BPR3_9BACI</name>
<dbReference type="Pfam" id="PF12389">
    <property type="entry name" value="Peptidase_M73"/>
    <property type="match status" value="1"/>
</dbReference>
<keyword evidence="2" id="KW-1133">Transmembrane helix</keyword>
<dbReference type="EMBL" id="FOHE01000005">
    <property type="protein sequence ID" value="SET09029.1"/>
    <property type="molecule type" value="Genomic_DNA"/>
</dbReference>
<dbReference type="Proteomes" id="UP000198618">
    <property type="component" value="Unassembled WGS sequence"/>
</dbReference>
<dbReference type="STRING" id="930131.SAMN05216389_105126"/>
<sequence>MKRVLILCASIMIVFLIIGTPISTIADESNSNQDSEIDISLNPSDVLFNVDNIKPGDWAPRTITVKNDGKMDFNYSMTVSNEGTDKLFNELVLEINDSTNELYSGKLADFDQLDVRELAASNEEELDITVKFPEHLGNEYQGLEVHFRFIFTAEGTEEADTDEEDEESVGSNVGTDGDSGGIGSVLPDTASGMFNFLLIGSILLASGIVLGGVHILKRKNIDERTV</sequence>
<accession>A0A1I0BPR3</accession>
<feature type="transmembrane region" description="Helical" evidence="2">
    <location>
        <begin position="193"/>
        <end position="216"/>
    </location>
</feature>
<protein>
    <submittedName>
        <fullName evidence="3">Camelysin metallo-endopeptidase</fullName>
    </submittedName>
</protein>
<keyword evidence="4" id="KW-1185">Reference proteome</keyword>
<reference evidence="3 4" key="1">
    <citation type="submission" date="2016-10" db="EMBL/GenBank/DDBJ databases">
        <authorList>
            <person name="de Groot N.N."/>
        </authorList>
    </citation>
    <scope>NUCLEOTIDE SEQUENCE [LARGE SCALE GENOMIC DNA]</scope>
    <source>
        <strain evidence="3 4">IBRC-M 10780</strain>
    </source>
</reference>
<feature type="compositionally biased region" description="Acidic residues" evidence="1">
    <location>
        <begin position="156"/>
        <end position="168"/>
    </location>
</feature>
<keyword evidence="2" id="KW-0812">Transmembrane</keyword>
<gene>
    <name evidence="3" type="ORF">SAMN05216389_105126</name>
</gene>